<proteinExistence type="predicted"/>
<feature type="compositionally biased region" description="Low complexity" evidence="1">
    <location>
        <begin position="30"/>
        <end position="39"/>
    </location>
</feature>
<reference evidence="2" key="1">
    <citation type="submission" date="2019-04" db="EMBL/GenBank/DDBJ databases">
        <title>Sequencing of skin fungus with MAO and IRED activity.</title>
        <authorList>
            <person name="Marsaioli A.J."/>
            <person name="Bonatto J.M.C."/>
            <person name="Reis Junior O."/>
        </authorList>
    </citation>
    <scope>NUCLEOTIDE SEQUENCE</scope>
    <source>
        <strain evidence="2">30M1</strain>
    </source>
</reference>
<feature type="region of interest" description="Disordered" evidence="1">
    <location>
        <begin position="105"/>
        <end position="171"/>
    </location>
</feature>
<dbReference type="OrthoDB" id="3595619at2759"/>
<feature type="region of interest" description="Disordered" evidence="1">
    <location>
        <begin position="204"/>
        <end position="244"/>
    </location>
</feature>
<sequence>MAPRPTTGQMMSQHISQWVTNSREYAARASSRASLSTLTRPKRSHSRPSISAPTNFRHFDGFDSVEFMVTDASSHTKRRSFRPLQLSLYGNDGCGRLSPLPNFAAEDDWTSKPSPLSMPAPARVRGGEATPGLYHSNPSSYSIPRKPVGSGSRRASTQSIQSVTTHERRFSGSTVTTMATPVLPSWSEEPKANGESALRGAGLLQRSRTSGANTPARVLSRLPSPSRSRANTAPTRPGSLRRANTDVDEAIRELNTIVEERRASAYRSQIHTPELSNRVPPSPSHHVPHFAPSMRMHVRSETLSDIGSAFSVPLATKPLPSPPSSSSPALRRAPNFSLYPPARNFTGPLTSNPITPPPPKTASSTSTTSLHRLSNWLRRSSSRPTTPKAKDLTPFYKVEQPPVPALPSRPSTAGTYHVRQDSQDSNDSSGTDATTVTLVSTRSTVRTVTPESDVEPAVHARVGVLKGAGRTRRVPAPLVLPSADKDIEAALSSSQSTRSARGMREMWPPVSPVSHILPGQELFAKDIGLHSGRRFPPSPHHLSMVGVAF</sequence>
<evidence type="ECO:0000313" key="3">
    <source>
        <dbReference type="Proteomes" id="UP000801428"/>
    </source>
</evidence>
<dbReference type="EMBL" id="SWKU01000018">
    <property type="protein sequence ID" value="KAF2998883.1"/>
    <property type="molecule type" value="Genomic_DNA"/>
</dbReference>
<feature type="compositionally biased region" description="Low complexity" evidence="1">
    <location>
        <begin position="217"/>
        <end position="229"/>
    </location>
</feature>
<comment type="caution">
    <text evidence="2">The sequence shown here is derived from an EMBL/GenBank/DDBJ whole genome shotgun (WGS) entry which is preliminary data.</text>
</comment>
<feature type="compositionally biased region" description="Low complexity" evidence="1">
    <location>
        <begin position="361"/>
        <end position="383"/>
    </location>
</feature>
<protein>
    <submittedName>
        <fullName evidence="2">Uncharacterized protein</fullName>
    </submittedName>
</protein>
<name>A0A9P4W9Z4_CURKU</name>
<accession>A0A9P4W9Z4</accession>
<dbReference type="AlphaFoldDB" id="A0A9P4W9Z4"/>
<keyword evidence="3" id="KW-1185">Reference proteome</keyword>
<feature type="compositionally biased region" description="Polar residues" evidence="1">
    <location>
        <begin position="423"/>
        <end position="433"/>
    </location>
</feature>
<feature type="region of interest" description="Disordered" evidence="1">
    <location>
        <begin position="30"/>
        <end position="52"/>
    </location>
</feature>
<evidence type="ECO:0000256" key="1">
    <source>
        <dbReference type="SAM" id="MobiDB-lite"/>
    </source>
</evidence>
<organism evidence="2 3">
    <name type="scientific">Curvularia kusanoi</name>
    <name type="common">Cochliobolus kusanoi</name>
    <dbReference type="NCBI Taxonomy" id="90978"/>
    <lineage>
        <taxon>Eukaryota</taxon>
        <taxon>Fungi</taxon>
        <taxon>Dikarya</taxon>
        <taxon>Ascomycota</taxon>
        <taxon>Pezizomycotina</taxon>
        <taxon>Dothideomycetes</taxon>
        <taxon>Pleosporomycetidae</taxon>
        <taxon>Pleosporales</taxon>
        <taxon>Pleosporineae</taxon>
        <taxon>Pleosporaceae</taxon>
        <taxon>Curvularia</taxon>
    </lineage>
</organism>
<feature type="compositionally biased region" description="Polar residues" evidence="1">
    <location>
        <begin position="153"/>
        <end position="164"/>
    </location>
</feature>
<evidence type="ECO:0000313" key="2">
    <source>
        <dbReference type="EMBL" id="KAF2998883.1"/>
    </source>
</evidence>
<feature type="region of interest" description="Disordered" evidence="1">
    <location>
        <begin position="317"/>
        <end position="435"/>
    </location>
</feature>
<gene>
    <name evidence="2" type="ORF">E8E13_004720</name>
</gene>
<dbReference type="Proteomes" id="UP000801428">
    <property type="component" value="Unassembled WGS sequence"/>
</dbReference>